<proteinExistence type="predicted"/>
<dbReference type="InterPro" id="IPR000700">
    <property type="entry name" value="PAS-assoc_C"/>
</dbReference>
<dbReference type="SUPFAM" id="SSF53850">
    <property type="entry name" value="Periplasmic binding protein-like II"/>
    <property type="match status" value="1"/>
</dbReference>
<dbReference type="Pfam" id="PF00072">
    <property type="entry name" value="Response_reg"/>
    <property type="match status" value="1"/>
</dbReference>
<feature type="domain" description="Histidine kinase" evidence="11">
    <location>
        <begin position="601"/>
        <end position="824"/>
    </location>
</feature>
<dbReference type="OrthoDB" id="9806821at2"/>
<dbReference type="InterPro" id="IPR000014">
    <property type="entry name" value="PAS"/>
</dbReference>
<dbReference type="SMART" id="SM00062">
    <property type="entry name" value="PBPb"/>
    <property type="match status" value="1"/>
</dbReference>
<dbReference type="InterPro" id="IPR003661">
    <property type="entry name" value="HisK_dim/P_dom"/>
</dbReference>
<gene>
    <name evidence="15" type="ORF">SAMN02745206_00655</name>
</gene>
<dbReference type="GO" id="GO:0005524">
    <property type="term" value="F:ATP binding"/>
    <property type="evidence" value="ECO:0007669"/>
    <property type="project" value="UniProtKB-KW"/>
</dbReference>
<dbReference type="PROSITE" id="PS50110">
    <property type="entry name" value="RESPONSE_REGULATORY"/>
    <property type="match status" value="1"/>
</dbReference>
<name>A0A1M4VGB6_9BACT</name>
<dbReference type="GO" id="GO:0000155">
    <property type="term" value="F:phosphorelay sensor kinase activity"/>
    <property type="evidence" value="ECO:0007669"/>
    <property type="project" value="InterPro"/>
</dbReference>
<dbReference type="Pfam" id="PF02518">
    <property type="entry name" value="HATPase_c"/>
    <property type="match status" value="1"/>
</dbReference>
<dbReference type="PRINTS" id="PR00344">
    <property type="entry name" value="BCTRLSENSOR"/>
</dbReference>
<dbReference type="Gene3D" id="3.30.565.10">
    <property type="entry name" value="Histidine kinase-like ATPase, C-terminal domain"/>
    <property type="match status" value="1"/>
</dbReference>
<keyword evidence="5" id="KW-0547">Nucleotide-binding</keyword>
<keyword evidence="7" id="KW-0067">ATP-binding</keyword>
<keyword evidence="16" id="KW-1185">Reference proteome</keyword>
<evidence type="ECO:0000313" key="15">
    <source>
        <dbReference type="EMBL" id="SHE68011.1"/>
    </source>
</evidence>
<dbReference type="InterPro" id="IPR001610">
    <property type="entry name" value="PAC"/>
</dbReference>
<evidence type="ECO:0000256" key="1">
    <source>
        <dbReference type="ARBA" id="ARBA00000085"/>
    </source>
</evidence>
<evidence type="ECO:0000256" key="4">
    <source>
        <dbReference type="ARBA" id="ARBA00022679"/>
    </source>
</evidence>
<dbReference type="Pfam" id="PF00989">
    <property type="entry name" value="PAS"/>
    <property type="match status" value="1"/>
</dbReference>
<feature type="modified residue" description="4-aspartylphosphate" evidence="9">
    <location>
        <position position="897"/>
    </location>
</feature>
<evidence type="ECO:0000256" key="3">
    <source>
        <dbReference type="ARBA" id="ARBA00022553"/>
    </source>
</evidence>
<dbReference type="SMART" id="SM00086">
    <property type="entry name" value="PAC"/>
    <property type="match status" value="2"/>
</dbReference>
<feature type="domain" description="PAS" evidence="13">
    <location>
        <begin position="445"/>
        <end position="489"/>
    </location>
</feature>
<dbReference type="PROSITE" id="PS50113">
    <property type="entry name" value="PAC"/>
    <property type="match status" value="1"/>
</dbReference>
<dbReference type="SUPFAM" id="SSF55874">
    <property type="entry name" value="ATPase domain of HSP90 chaperone/DNA topoisomerase II/histidine kinase"/>
    <property type="match status" value="1"/>
</dbReference>
<dbReference type="CDD" id="cd00156">
    <property type="entry name" value="REC"/>
    <property type="match status" value="1"/>
</dbReference>
<feature type="region of interest" description="Disordered" evidence="10">
    <location>
        <begin position="358"/>
        <end position="379"/>
    </location>
</feature>
<dbReference type="SUPFAM" id="SSF55785">
    <property type="entry name" value="PYP-like sensor domain (PAS domain)"/>
    <property type="match status" value="2"/>
</dbReference>
<dbReference type="PROSITE" id="PS50109">
    <property type="entry name" value="HIS_KIN"/>
    <property type="match status" value="1"/>
</dbReference>
<dbReference type="Gene3D" id="1.10.287.130">
    <property type="match status" value="1"/>
</dbReference>
<keyword evidence="4" id="KW-0808">Transferase</keyword>
<dbReference type="InterPro" id="IPR003594">
    <property type="entry name" value="HATPase_dom"/>
</dbReference>
<evidence type="ECO:0000256" key="6">
    <source>
        <dbReference type="ARBA" id="ARBA00022777"/>
    </source>
</evidence>
<dbReference type="SUPFAM" id="SSF52172">
    <property type="entry name" value="CheY-like"/>
    <property type="match status" value="1"/>
</dbReference>
<dbReference type="InterPro" id="IPR035965">
    <property type="entry name" value="PAS-like_dom_sf"/>
</dbReference>
<reference evidence="16" key="1">
    <citation type="submission" date="2016-11" db="EMBL/GenBank/DDBJ databases">
        <authorList>
            <person name="Varghese N."/>
            <person name="Submissions S."/>
        </authorList>
    </citation>
    <scope>NUCLEOTIDE SEQUENCE [LARGE SCALE GENOMIC DNA]</scope>
    <source>
        <strain evidence="16">DSM 9756</strain>
    </source>
</reference>
<accession>A0A1M4VGB6</accession>
<dbReference type="InterPro" id="IPR001789">
    <property type="entry name" value="Sig_transdc_resp-reg_receiver"/>
</dbReference>
<dbReference type="EC" id="2.7.13.3" evidence="2"/>
<evidence type="ECO:0000259" key="11">
    <source>
        <dbReference type="PROSITE" id="PS50109"/>
    </source>
</evidence>
<evidence type="ECO:0000313" key="16">
    <source>
        <dbReference type="Proteomes" id="UP000184076"/>
    </source>
</evidence>
<keyword evidence="6" id="KW-0418">Kinase</keyword>
<organism evidence="15 16">
    <name type="scientific">Desulfacinum infernum DSM 9756</name>
    <dbReference type="NCBI Taxonomy" id="1121391"/>
    <lineage>
        <taxon>Bacteria</taxon>
        <taxon>Pseudomonadati</taxon>
        <taxon>Thermodesulfobacteriota</taxon>
        <taxon>Syntrophobacteria</taxon>
        <taxon>Syntrophobacterales</taxon>
        <taxon>Syntrophobacteraceae</taxon>
        <taxon>Desulfacinum</taxon>
    </lineage>
</organism>
<keyword evidence="3 9" id="KW-0597">Phosphoprotein</keyword>
<feature type="domain" description="PAC" evidence="14">
    <location>
        <begin position="394"/>
        <end position="444"/>
    </location>
</feature>
<dbReference type="Gene3D" id="3.40.50.2300">
    <property type="match status" value="1"/>
</dbReference>
<evidence type="ECO:0000256" key="8">
    <source>
        <dbReference type="ARBA" id="ARBA00023012"/>
    </source>
</evidence>
<dbReference type="GO" id="GO:0006355">
    <property type="term" value="P:regulation of DNA-templated transcription"/>
    <property type="evidence" value="ECO:0007669"/>
    <property type="project" value="InterPro"/>
</dbReference>
<evidence type="ECO:0000256" key="10">
    <source>
        <dbReference type="SAM" id="MobiDB-lite"/>
    </source>
</evidence>
<evidence type="ECO:0000259" key="12">
    <source>
        <dbReference type="PROSITE" id="PS50110"/>
    </source>
</evidence>
<dbReference type="RefSeq" id="WP_073036920.1">
    <property type="nucleotide sequence ID" value="NZ_FQVB01000006.1"/>
</dbReference>
<evidence type="ECO:0000256" key="9">
    <source>
        <dbReference type="PROSITE-ProRule" id="PRU00169"/>
    </source>
</evidence>
<dbReference type="CDD" id="cd00082">
    <property type="entry name" value="HisKA"/>
    <property type="match status" value="1"/>
</dbReference>
<dbReference type="CDD" id="cd00130">
    <property type="entry name" value="PAS"/>
    <property type="match status" value="2"/>
</dbReference>
<evidence type="ECO:0000256" key="2">
    <source>
        <dbReference type="ARBA" id="ARBA00012438"/>
    </source>
</evidence>
<evidence type="ECO:0000259" key="13">
    <source>
        <dbReference type="PROSITE" id="PS50112"/>
    </source>
</evidence>
<dbReference type="InterPro" id="IPR001638">
    <property type="entry name" value="Solute-binding_3/MltF_N"/>
</dbReference>
<dbReference type="Pfam" id="PF00512">
    <property type="entry name" value="HisKA"/>
    <property type="match status" value="1"/>
</dbReference>
<dbReference type="InterPro" id="IPR036890">
    <property type="entry name" value="HATPase_C_sf"/>
</dbReference>
<dbReference type="SUPFAM" id="SSF47384">
    <property type="entry name" value="Homodimeric domain of signal transducing histidine kinase"/>
    <property type="match status" value="1"/>
</dbReference>
<dbReference type="SMART" id="SM00091">
    <property type="entry name" value="PAS"/>
    <property type="match status" value="2"/>
</dbReference>
<protein>
    <recommendedName>
        <fullName evidence="2">histidine kinase</fullName>
        <ecNumber evidence="2">2.7.13.3</ecNumber>
    </recommendedName>
</protein>
<dbReference type="Pfam" id="PF13426">
    <property type="entry name" value="PAS_9"/>
    <property type="match status" value="1"/>
</dbReference>
<dbReference type="InterPro" id="IPR036097">
    <property type="entry name" value="HisK_dim/P_sf"/>
</dbReference>
<dbReference type="PROSITE" id="PS50112">
    <property type="entry name" value="PAS"/>
    <property type="match status" value="2"/>
</dbReference>
<dbReference type="AlphaFoldDB" id="A0A1M4VGB6"/>
<dbReference type="NCBIfam" id="TIGR00229">
    <property type="entry name" value="sensory_box"/>
    <property type="match status" value="2"/>
</dbReference>
<dbReference type="Gene3D" id="3.30.450.20">
    <property type="entry name" value="PAS domain"/>
    <property type="match status" value="2"/>
</dbReference>
<dbReference type="InterPro" id="IPR005467">
    <property type="entry name" value="His_kinase_dom"/>
</dbReference>
<dbReference type="STRING" id="1121391.SAMN02745206_00655"/>
<feature type="domain" description="PAS" evidence="13">
    <location>
        <begin position="316"/>
        <end position="361"/>
    </location>
</feature>
<dbReference type="InterPro" id="IPR011006">
    <property type="entry name" value="CheY-like_superfamily"/>
</dbReference>
<evidence type="ECO:0000256" key="7">
    <source>
        <dbReference type="ARBA" id="ARBA00022840"/>
    </source>
</evidence>
<dbReference type="SMART" id="SM00387">
    <property type="entry name" value="HATPase_c"/>
    <property type="match status" value="1"/>
</dbReference>
<evidence type="ECO:0000256" key="5">
    <source>
        <dbReference type="ARBA" id="ARBA00022741"/>
    </source>
</evidence>
<feature type="domain" description="Response regulatory" evidence="12">
    <location>
        <begin position="847"/>
        <end position="962"/>
    </location>
</feature>
<dbReference type="Gene3D" id="3.40.190.10">
    <property type="entry name" value="Periplasmic binding protein-like II"/>
    <property type="match status" value="2"/>
</dbReference>
<dbReference type="InterPro" id="IPR013767">
    <property type="entry name" value="PAS_fold"/>
</dbReference>
<dbReference type="SMART" id="SM00448">
    <property type="entry name" value="REC"/>
    <property type="match status" value="1"/>
</dbReference>
<keyword evidence="8" id="KW-0902">Two-component regulatory system</keyword>
<dbReference type="PANTHER" id="PTHR43065">
    <property type="entry name" value="SENSOR HISTIDINE KINASE"/>
    <property type="match status" value="1"/>
</dbReference>
<dbReference type="InterPro" id="IPR004358">
    <property type="entry name" value="Sig_transdc_His_kin-like_C"/>
</dbReference>
<dbReference type="PANTHER" id="PTHR43065:SF42">
    <property type="entry name" value="TWO-COMPONENT SENSOR PPRA"/>
    <property type="match status" value="1"/>
</dbReference>
<sequence length="970" mass="107440">MRILLGLFLTFLALATHPVSLLAAQKLYKVCLYENPPLVGLDADRRASGLFVELLEAVAQAEGWQLQYREASWAQCLEELRSGAADILPVIAYSEERSRAFLFSSETVLTNWGVVYSRKGEKVSGILDLEGKIIAVKDQDIHMQALQALLSKFPIKAKFAPYETYDQVLWSVGEGKAHAGVVNRIYGQTNSHRFSVESTPIVFNPIEIRYGGHPGTSRTALETLDRYLKNWKQEENSVYHQAVTRWLHVTAPPPAWTRTVKITVGATILSLLLLGSAALFLKRQVRLRTQDLKTSHGHLEQALRQQKAFQSALLETEHRYQALFQKATDALLVINEDGRIQECNQAAQDLFRASRENLVGRRPGDLSPPRQPDGAPSDEKASVLFESALPGYPQRFEWVHQRPDGSLFDAEVQLSLIFQEGDARMLASIRDVTEKKAMEKAIEAQRKHLERVLDSTPIALFLVDVDGKVIFWNKASEELIGISKEDVIGTPPDFSNLFGGKPPVIPALLLLEMDPVEVEKRYAPRGIRRYPLHPEGIQTISRFQMPGGWRHVSVVAARLRDEQGNLLGVIQCGRDITQEVELQGQLVQAQKMEAIGRLAGGVAHDFNNVLTVILGYCDLLLLRSSLNPDEAKKVSEIKKMAQRASQLTGQLLAFSRKQVLQLRSVDLNAVLENLRKMLERLIGEDIRLQVTLAPGLWPVKADPVHLDQVIMNLAVNARDAMPEGGLLTLETANLKLEHPLRHDSVVVPPGEYVSLKVADTGHGMDPAIRDKVFEPFFTTKPAGVGTGLGLATVYGVVKQLGGFILVDSTPGRGTTFSVYLPRQVGAAEHVPADSQPETPHAVAGTERILVVEDEELVRTMAAETLETYGYRVQVAASGAEALEICSRDGSFDLLLTDVVMPGMDGPELARRMAEICPGIPVLFMSAYPDDRLARHGVLGRDVELLPKPFSPHQLARKVRELLDAKKVVRC</sequence>
<dbReference type="SMART" id="SM00388">
    <property type="entry name" value="HisKA"/>
    <property type="match status" value="1"/>
</dbReference>
<dbReference type="EMBL" id="FQVB01000006">
    <property type="protein sequence ID" value="SHE68011.1"/>
    <property type="molecule type" value="Genomic_DNA"/>
</dbReference>
<dbReference type="Proteomes" id="UP000184076">
    <property type="component" value="Unassembled WGS sequence"/>
</dbReference>
<evidence type="ECO:0000259" key="14">
    <source>
        <dbReference type="PROSITE" id="PS50113"/>
    </source>
</evidence>
<comment type="catalytic activity">
    <reaction evidence="1">
        <text>ATP + protein L-histidine = ADP + protein N-phospho-L-histidine.</text>
        <dbReference type="EC" id="2.7.13.3"/>
    </reaction>
</comment>